<accession>A0A0A8H9T5</accession>
<name>A0A0A8H9T5_9BACT</name>
<dbReference type="Proteomes" id="UP000031135">
    <property type="component" value="Chromosome"/>
</dbReference>
<protein>
    <submittedName>
        <fullName evidence="1">Putative lipase</fullName>
    </submittedName>
</protein>
<dbReference type="KEGG" id="csm:CSUB8521_0897"/>
<proteinExistence type="predicted"/>
<sequence length="527" mass="61233">MKTQINNLKDYAELAQASYFNFDFLNTRNIFELDFNQEKIQEENSLRGYREIKVNLEHVVSQKYKDKEVLIDLRQDDAWQSKMLNFFDEKTNFDKLNGEFGELQTKNFIQRYEVQFHQPNTTSGFSATLFYDKQKDKFVVGFRGTEGLLNIDVVQDLVLSLNGNLQSSSLLEFLEQVNKIIRNKHKSIIFVGHSLGGYLAQMALIYCDIKYKDKLSFSPNEVYTFNAPSVYGWNFPSVIINPNTIKIMQDLLGKYTIDVSEKITHIYDNGKIEIIASAQYGSHNRLPIYTGKDSHSIIPLTQTLYFYSYLLELDANYNKVKDKSLSECIEYLNHFMKNIQIYTETFVLKNNAINNKNFALKNGPLGLFRSSPEKINHFEYFLSLIATIMQETNGILEEVGDNYYASYKAPTISQTKIIDFILKAHEKEKYILILDKNDFNQYRKDSSFVNNQENLAHKIAIGEFRIFIVVYKDMKCLENINNITKIYGYNSKSYKIKDQIWDEQYLGGVCKISQALYFSGKAKVGII</sequence>
<dbReference type="EMBL" id="CP007772">
    <property type="protein sequence ID" value="AJC90737.1"/>
    <property type="molecule type" value="Genomic_DNA"/>
</dbReference>
<gene>
    <name evidence="1" type="ORF">CSUB8521_0897</name>
</gene>
<organism evidence="1 2">
    <name type="scientific">Campylobacter subantarcticus LMG 24374</name>
    <dbReference type="NCBI Taxonomy" id="1388751"/>
    <lineage>
        <taxon>Bacteria</taxon>
        <taxon>Pseudomonadati</taxon>
        <taxon>Campylobacterota</taxon>
        <taxon>Epsilonproteobacteria</taxon>
        <taxon>Campylobacterales</taxon>
        <taxon>Campylobacteraceae</taxon>
        <taxon>Campylobacter</taxon>
    </lineage>
</organism>
<dbReference type="OrthoDB" id="5360048at2"/>
<dbReference type="HOGENOM" id="CLU_439905_0_0_7"/>
<evidence type="ECO:0000313" key="1">
    <source>
        <dbReference type="EMBL" id="AJC90737.1"/>
    </source>
</evidence>
<dbReference type="SUPFAM" id="SSF53474">
    <property type="entry name" value="alpha/beta-Hydrolases"/>
    <property type="match status" value="1"/>
</dbReference>
<dbReference type="RefSeq" id="WP_039663812.1">
    <property type="nucleotide sequence ID" value="NZ_CP007772.1"/>
</dbReference>
<reference evidence="1 2" key="1">
    <citation type="journal article" date="2014" name="Genome Biol. Evol.">
        <title>Comparative Genomics of the Campylobacter lari Group.</title>
        <authorList>
            <person name="Miller W.G."/>
            <person name="Yee E."/>
            <person name="Chapman M.H."/>
            <person name="Smith T.P."/>
            <person name="Bono J.L."/>
            <person name="Huynh S."/>
            <person name="Parker C.T."/>
            <person name="Vandamme P."/>
            <person name="Luong K."/>
            <person name="Korlach J."/>
        </authorList>
    </citation>
    <scope>NUCLEOTIDE SEQUENCE [LARGE SCALE GENOMIC DNA]</scope>
    <source>
        <strain evidence="1 2">LMG 24374</strain>
    </source>
</reference>
<dbReference type="Gene3D" id="3.40.50.1820">
    <property type="entry name" value="alpha/beta hydrolase"/>
    <property type="match status" value="1"/>
</dbReference>
<dbReference type="InterPro" id="IPR029058">
    <property type="entry name" value="AB_hydrolase_fold"/>
</dbReference>
<dbReference type="Pfam" id="PF11187">
    <property type="entry name" value="Mbeg1-like"/>
    <property type="match status" value="1"/>
</dbReference>
<dbReference type="InterPro" id="IPR024499">
    <property type="entry name" value="Mbeg1-like"/>
</dbReference>
<dbReference type="AlphaFoldDB" id="A0A0A8H9T5"/>
<evidence type="ECO:0000313" key="2">
    <source>
        <dbReference type="Proteomes" id="UP000031135"/>
    </source>
</evidence>